<organism evidence="3 4">
    <name type="scientific">Penicillium oxalicum (strain 114-2 / CGMCC 5302)</name>
    <name type="common">Penicillium decumbens</name>
    <dbReference type="NCBI Taxonomy" id="933388"/>
    <lineage>
        <taxon>Eukaryota</taxon>
        <taxon>Fungi</taxon>
        <taxon>Dikarya</taxon>
        <taxon>Ascomycota</taxon>
        <taxon>Pezizomycotina</taxon>
        <taxon>Eurotiomycetes</taxon>
        <taxon>Eurotiomycetidae</taxon>
        <taxon>Eurotiales</taxon>
        <taxon>Aspergillaceae</taxon>
        <taxon>Penicillium</taxon>
    </lineage>
</organism>
<proteinExistence type="predicted"/>
<accession>S7ZZV3</accession>
<dbReference type="eggNOG" id="ENOG502T2RY">
    <property type="taxonomic scope" value="Eukaryota"/>
</dbReference>
<dbReference type="HOGENOM" id="CLU_094265_1_0_1"/>
<evidence type="ECO:0000256" key="2">
    <source>
        <dbReference type="SAM" id="SignalP"/>
    </source>
</evidence>
<feature type="region of interest" description="Disordered" evidence="1">
    <location>
        <begin position="120"/>
        <end position="156"/>
    </location>
</feature>
<gene>
    <name evidence="3" type="ORF">PDE_09315</name>
</gene>
<protein>
    <submittedName>
        <fullName evidence="3">Uncharacterized protein</fullName>
    </submittedName>
</protein>
<name>S7ZZV3_PENO1</name>
<dbReference type="AlphaFoldDB" id="S7ZZV3"/>
<evidence type="ECO:0000256" key="1">
    <source>
        <dbReference type="SAM" id="MobiDB-lite"/>
    </source>
</evidence>
<dbReference type="EMBL" id="KB644415">
    <property type="protein sequence ID" value="EPS34351.1"/>
    <property type="molecule type" value="Genomic_DNA"/>
</dbReference>
<feature type="signal peptide" evidence="2">
    <location>
        <begin position="1"/>
        <end position="17"/>
    </location>
</feature>
<sequence length="183" mass="18076">MQYKTLASLLFATATLAVSAPEAPTDTDNVEFPLATAVPPISIISALMTIIPQSWALQWETNTAFQSSVISDYLHGTYPAWASSLPADVVSWASSEGITGLTPLATTTASSTGFTPASTSASVSMTSMPSTTDAPLSTASTLSGASTSTGGTSTSTAGAPAATGGIVLSLAGAAGVLGLAIAL</sequence>
<dbReference type="OrthoDB" id="5419608at2759"/>
<feature type="chain" id="PRO_5004560177" evidence="2">
    <location>
        <begin position="18"/>
        <end position="183"/>
    </location>
</feature>
<evidence type="ECO:0000313" key="3">
    <source>
        <dbReference type="EMBL" id="EPS34351.1"/>
    </source>
</evidence>
<reference evidence="3 4" key="1">
    <citation type="journal article" date="2013" name="PLoS ONE">
        <title>Genomic and secretomic analyses reveal unique features of the lignocellulolytic enzyme system of Penicillium decumbens.</title>
        <authorList>
            <person name="Liu G."/>
            <person name="Zhang L."/>
            <person name="Wei X."/>
            <person name="Zou G."/>
            <person name="Qin Y."/>
            <person name="Ma L."/>
            <person name="Li J."/>
            <person name="Zheng H."/>
            <person name="Wang S."/>
            <person name="Wang C."/>
            <person name="Xun L."/>
            <person name="Zhao G.-P."/>
            <person name="Zhou Z."/>
            <person name="Qu Y."/>
        </authorList>
    </citation>
    <scope>NUCLEOTIDE SEQUENCE [LARGE SCALE GENOMIC DNA]</scope>
    <source>
        <strain evidence="4">114-2 / CGMCC 5302</strain>
    </source>
</reference>
<dbReference type="Proteomes" id="UP000019376">
    <property type="component" value="Unassembled WGS sequence"/>
</dbReference>
<evidence type="ECO:0000313" key="4">
    <source>
        <dbReference type="Proteomes" id="UP000019376"/>
    </source>
</evidence>
<keyword evidence="2" id="KW-0732">Signal</keyword>
<keyword evidence="4" id="KW-1185">Reference proteome</keyword>